<gene>
    <name evidence="1" type="ORF">IWW39_006254</name>
</gene>
<dbReference type="AlphaFoldDB" id="A0A9W8L1P2"/>
<reference evidence="1" key="1">
    <citation type="submission" date="2022-07" db="EMBL/GenBank/DDBJ databases">
        <title>Phylogenomic reconstructions and comparative analyses of Kickxellomycotina fungi.</title>
        <authorList>
            <person name="Reynolds N.K."/>
            <person name="Stajich J.E."/>
            <person name="Barry K."/>
            <person name="Grigoriev I.V."/>
            <person name="Crous P."/>
            <person name="Smith M.E."/>
        </authorList>
    </citation>
    <scope>NUCLEOTIDE SEQUENCE</scope>
    <source>
        <strain evidence="1">CBS 109367</strain>
    </source>
</reference>
<dbReference type="OrthoDB" id="5693066at2759"/>
<protein>
    <submittedName>
        <fullName evidence="1">Uncharacterized protein</fullName>
    </submittedName>
</protein>
<dbReference type="Proteomes" id="UP001151516">
    <property type="component" value="Unassembled WGS sequence"/>
</dbReference>
<evidence type="ECO:0000313" key="2">
    <source>
        <dbReference type="Proteomes" id="UP001151516"/>
    </source>
</evidence>
<accession>A0A9W8L1P2</accession>
<evidence type="ECO:0000313" key="1">
    <source>
        <dbReference type="EMBL" id="KAJ2681730.1"/>
    </source>
</evidence>
<name>A0A9W8L1P2_9FUNG</name>
<keyword evidence="2" id="KW-1185">Reference proteome</keyword>
<organism evidence="1 2">
    <name type="scientific">Coemansia spiralis</name>
    <dbReference type="NCBI Taxonomy" id="417178"/>
    <lineage>
        <taxon>Eukaryota</taxon>
        <taxon>Fungi</taxon>
        <taxon>Fungi incertae sedis</taxon>
        <taxon>Zoopagomycota</taxon>
        <taxon>Kickxellomycotina</taxon>
        <taxon>Kickxellomycetes</taxon>
        <taxon>Kickxellales</taxon>
        <taxon>Kickxellaceae</taxon>
        <taxon>Coemansia</taxon>
    </lineage>
</organism>
<dbReference type="EMBL" id="JANBTX010000568">
    <property type="protein sequence ID" value="KAJ2681730.1"/>
    <property type="molecule type" value="Genomic_DNA"/>
</dbReference>
<proteinExistence type="predicted"/>
<comment type="caution">
    <text evidence="1">The sequence shown here is derived from an EMBL/GenBank/DDBJ whole genome shotgun (WGS) entry which is preliminary data.</text>
</comment>
<feature type="non-terminal residue" evidence="1">
    <location>
        <position position="156"/>
    </location>
</feature>
<sequence>MTQDAFAAELARYSAEVMYTAYVGYIRQMAHRETSFDADPNSAIALPSVTIALRVWAEFKHWVHTVKPTVRVQYPSFEVCNRAKQQFDRLVARQLTDANVEISINPPPQWVPRQYACVAASVIATPLLHMCSRDRPSCPAEGVDITPCFSPFLIID</sequence>